<dbReference type="Gene3D" id="2.40.10.10">
    <property type="entry name" value="Trypsin-like serine proteases"/>
    <property type="match status" value="1"/>
</dbReference>
<feature type="domain" description="SLH" evidence="2">
    <location>
        <begin position="408"/>
        <end position="471"/>
    </location>
</feature>
<dbReference type="InterPro" id="IPR043504">
    <property type="entry name" value="Peptidase_S1_PA_chymotrypsin"/>
</dbReference>
<dbReference type="PROSITE" id="PS51272">
    <property type="entry name" value="SLH"/>
    <property type="match status" value="2"/>
</dbReference>
<feature type="domain" description="Peptidase S1" evidence="1">
    <location>
        <begin position="28"/>
        <end position="284"/>
    </location>
</feature>
<dbReference type="PANTHER" id="PTHR24260">
    <property type="match status" value="1"/>
</dbReference>
<dbReference type="InterPro" id="IPR001119">
    <property type="entry name" value="SLH_dom"/>
</dbReference>
<dbReference type="PANTHER" id="PTHR24260:SF136">
    <property type="entry name" value="GH08193P-RELATED"/>
    <property type="match status" value="1"/>
</dbReference>
<feature type="domain" description="SLH" evidence="2">
    <location>
        <begin position="472"/>
        <end position="545"/>
    </location>
</feature>
<evidence type="ECO:0000259" key="1">
    <source>
        <dbReference type="PROSITE" id="PS50240"/>
    </source>
</evidence>
<dbReference type="PROSITE" id="PS00134">
    <property type="entry name" value="TRYPSIN_HIS"/>
    <property type="match status" value="1"/>
</dbReference>
<dbReference type="SMART" id="SM00020">
    <property type="entry name" value="Tryp_SPc"/>
    <property type="match status" value="1"/>
</dbReference>
<dbReference type="GO" id="GO:0004252">
    <property type="term" value="F:serine-type endopeptidase activity"/>
    <property type="evidence" value="ECO:0007669"/>
    <property type="project" value="InterPro"/>
</dbReference>
<dbReference type="InterPro" id="IPR001254">
    <property type="entry name" value="Trypsin_dom"/>
</dbReference>
<dbReference type="EMBL" id="CP159373">
    <property type="protein sequence ID" value="XCN71247.1"/>
    <property type="molecule type" value="Genomic_DNA"/>
</dbReference>
<reference evidence="3" key="1">
    <citation type="journal article" date="2024" name="Syst. Appl. Microbiol.">
        <title>First single-strain enrichments of Electrothrix cable bacteria, description of E. aestuarii sp. nov. and E. rattekaaiensis sp. nov., and proposal of a cable bacteria taxonomy following the rules of the SeqCode.</title>
        <authorList>
            <person name="Plum-Jensen L.E."/>
            <person name="Schramm A."/>
            <person name="Marshall I.P.G."/>
        </authorList>
    </citation>
    <scope>NUCLEOTIDE SEQUENCE</scope>
    <source>
        <strain evidence="3">Rat1</strain>
    </source>
</reference>
<dbReference type="SUPFAM" id="SSF50494">
    <property type="entry name" value="Trypsin-like serine proteases"/>
    <property type="match status" value="1"/>
</dbReference>
<evidence type="ECO:0000313" key="3">
    <source>
        <dbReference type="EMBL" id="XCN71247.1"/>
    </source>
</evidence>
<name>A0AAU8LQ69_9BACT</name>
<dbReference type="AlphaFoldDB" id="A0AAU8LQ69"/>
<accession>A0AAU8LQ69</accession>
<dbReference type="GO" id="GO:0006508">
    <property type="term" value="P:proteolysis"/>
    <property type="evidence" value="ECO:0007669"/>
    <property type="project" value="UniProtKB-KW"/>
</dbReference>
<dbReference type="EC" id="3.4.21.-" evidence="3"/>
<gene>
    <name evidence="3" type="ORF">Q3M24_13090</name>
</gene>
<dbReference type="KEGG" id="eaj:Q3M24_13090"/>
<dbReference type="Pfam" id="PF00395">
    <property type="entry name" value="SLH"/>
    <property type="match status" value="2"/>
</dbReference>
<reference evidence="3" key="2">
    <citation type="submission" date="2024-06" db="EMBL/GenBank/DDBJ databases">
        <authorList>
            <person name="Plum-Jensen L.E."/>
            <person name="Schramm A."/>
            <person name="Marshall I.P.G."/>
        </authorList>
    </citation>
    <scope>NUCLEOTIDE SEQUENCE</scope>
    <source>
        <strain evidence="3">Rat1</strain>
    </source>
</reference>
<sequence>MSKNYLLLCVGFYAALFILFTNHDVFAVADGEATFDYPQIGALLKFDADRRLNVVCSGTLIGAKSFLTAAHCVCGGMNPGVVGSCDSNEKQEGCTECNPVTDDYRAFFQGIGIKAIEDINIAPNYGKKMIGDIAADSDYATILLKEDVAWIKPAELASENFYNTVNDVSIAGFGAIKEFDAYSSTINGSYGIKRYGKSSISECIINEDEETHYEEAICIKKNEEDSGVCSIDSGGPVFLKKGNGNIEIIGIEHGPVTKECDEYGAINISSSVYYYKSKIDRGSISYNEKFSLVPVRQCSGYIDNCQKKEFRIAYETSKIFVTVNGTDDTIDSDWRNNYEILLDYKNGSSIKTIDCENQHIGTFKSCVVENPQQGDWTTKIRKRNGPGGEVQLMVTALVDKSLADSLRSECNFLDLPKTSPYRKAIKKLCELGVLNGVRDLIFEPDKFVNRAEFSKMSILTAEQAGIQFHDQEMNTFPDVIKGSWYEEYVQKLANKPVIINNEKYGHVIEGHPDGEFKPDDFISMPAMIKMVMQIFFPVTPNSRSWNLPFYRWYTPFLKGAQELPITPIFDRGEFTPVMAKKNKYHLHTKDGDIRFATRKEAAKALYDAYQLYISKK</sequence>
<keyword evidence="3" id="KW-0378">Hydrolase</keyword>
<dbReference type="InterPro" id="IPR051333">
    <property type="entry name" value="CLIP_Serine_Protease"/>
</dbReference>
<evidence type="ECO:0000259" key="2">
    <source>
        <dbReference type="PROSITE" id="PS51272"/>
    </source>
</evidence>
<dbReference type="PRINTS" id="PR00722">
    <property type="entry name" value="CHYMOTRYPSIN"/>
</dbReference>
<dbReference type="Pfam" id="PF00089">
    <property type="entry name" value="Trypsin"/>
    <property type="match status" value="1"/>
</dbReference>
<dbReference type="PROSITE" id="PS50240">
    <property type="entry name" value="TRYPSIN_DOM"/>
    <property type="match status" value="1"/>
</dbReference>
<dbReference type="InterPro" id="IPR009003">
    <property type="entry name" value="Peptidase_S1_PA"/>
</dbReference>
<dbReference type="InterPro" id="IPR001314">
    <property type="entry name" value="Peptidase_S1A"/>
</dbReference>
<proteinExistence type="predicted"/>
<dbReference type="InterPro" id="IPR018114">
    <property type="entry name" value="TRYPSIN_HIS"/>
</dbReference>
<organism evidence="3">
    <name type="scientific">Candidatus Electrothrix aestuarii</name>
    <dbReference type="NCBI Taxonomy" id="3062594"/>
    <lineage>
        <taxon>Bacteria</taxon>
        <taxon>Pseudomonadati</taxon>
        <taxon>Thermodesulfobacteriota</taxon>
        <taxon>Desulfobulbia</taxon>
        <taxon>Desulfobulbales</taxon>
        <taxon>Desulfobulbaceae</taxon>
        <taxon>Candidatus Electrothrix</taxon>
    </lineage>
</organism>
<protein>
    <submittedName>
        <fullName evidence="3">Trypsin-like serine protease</fullName>
        <ecNumber evidence="3">3.4.21.-</ecNumber>
    </submittedName>
</protein>
<keyword evidence="3" id="KW-0645">Protease</keyword>